<dbReference type="EnsemblMetazoa" id="CapteT219530">
    <property type="protein sequence ID" value="CapteP219530"/>
    <property type="gene ID" value="CapteG219530"/>
</dbReference>
<evidence type="ECO:0000313" key="4">
    <source>
        <dbReference type="Proteomes" id="UP000014760"/>
    </source>
</evidence>
<gene>
    <name evidence="2" type="ORF">CAPTEDRAFT_219530</name>
</gene>
<feature type="compositionally biased region" description="Basic and acidic residues" evidence="1">
    <location>
        <begin position="70"/>
        <end position="80"/>
    </location>
</feature>
<dbReference type="EMBL" id="KB308771">
    <property type="protein sequence ID" value="ELT96657.1"/>
    <property type="molecule type" value="Genomic_DNA"/>
</dbReference>
<feature type="compositionally biased region" description="Polar residues" evidence="1">
    <location>
        <begin position="22"/>
        <end position="40"/>
    </location>
</feature>
<keyword evidence="4" id="KW-1185">Reference proteome</keyword>
<dbReference type="Proteomes" id="UP000014760">
    <property type="component" value="Unassembled WGS sequence"/>
</dbReference>
<evidence type="ECO:0000313" key="2">
    <source>
        <dbReference type="EMBL" id="ELT96657.1"/>
    </source>
</evidence>
<feature type="compositionally biased region" description="Polar residues" evidence="1">
    <location>
        <begin position="83"/>
        <end position="113"/>
    </location>
</feature>
<organism evidence="2">
    <name type="scientific">Capitella teleta</name>
    <name type="common">Polychaete worm</name>
    <dbReference type="NCBI Taxonomy" id="283909"/>
    <lineage>
        <taxon>Eukaryota</taxon>
        <taxon>Metazoa</taxon>
        <taxon>Spiralia</taxon>
        <taxon>Lophotrochozoa</taxon>
        <taxon>Annelida</taxon>
        <taxon>Polychaeta</taxon>
        <taxon>Sedentaria</taxon>
        <taxon>Scolecida</taxon>
        <taxon>Capitellidae</taxon>
        <taxon>Capitella</taxon>
    </lineage>
</organism>
<sequence length="208" mass="23738">MVEMTNDDCVAMGIRPLHLSPYQGSGQLRRSQARDQMSSSLRERSTIKWNWSRGSDLSYSAQQMSSRSARTNERKFEVAPRHQPSSFSYNPFRGSSSRNKSLQICSRTTSRAGSNRRDSCKTHKVTLGELRKFFDPDSKDRQHREGELCNGVTLNIESAIESYPNISVTIKTEPKQVVMKRFKNRPIPEDRVMQPTVLPAIGQCKRNP</sequence>
<accession>R7TSS5</accession>
<reference evidence="2 4" key="2">
    <citation type="journal article" date="2013" name="Nature">
        <title>Insights into bilaterian evolution from three spiralian genomes.</title>
        <authorList>
            <person name="Simakov O."/>
            <person name="Marletaz F."/>
            <person name="Cho S.J."/>
            <person name="Edsinger-Gonzales E."/>
            <person name="Havlak P."/>
            <person name="Hellsten U."/>
            <person name="Kuo D.H."/>
            <person name="Larsson T."/>
            <person name="Lv J."/>
            <person name="Arendt D."/>
            <person name="Savage R."/>
            <person name="Osoegawa K."/>
            <person name="de Jong P."/>
            <person name="Grimwood J."/>
            <person name="Chapman J.A."/>
            <person name="Shapiro H."/>
            <person name="Aerts A."/>
            <person name="Otillar R.P."/>
            <person name="Terry A.Y."/>
            <person name="Boore J.L."/>
            <person name="Grigoriev I.V."/>
            <person name="Lindberg D.R."/>
            <person name="Seaver E.C."/>
            <person name="Weisblat D.A."/>
            <person name="Putnam N.H."/>
            <person name="Rokhsar D.S."/>
        </authorList>
    </citation>
    <scope>NUCLEOTIDE SEQUENCE</scope>
    <source>
        <strain evidence="2 4">I ESC-2004</strain>
    </source>
</reference>
<reference evidence="3" key="3">
    <citation type="submission" date="2015-06" db="UniProtKB">
        <authorList>
            <consortium name="EnsemblMetazoa"/>
        </authorList>
    </citation>
    <scope>IDENTIFICATION</scope>
</reference>
<dbReference type="AlphaFoldDB" id="R7TSS5"/>
<dbReference type="EMBL" id="AMQN01011237">
    <property type="status" value="NOT_ANNOTATED_CDS"/>
    <property type="molecule type" value="Genomic_DNA"/>
</dbReference>
<proteinExistence type="predicted"/>
<evidence type="ECO:0000256" key="1">
    <source>
        <dbReference type="SAM" id="MobiDB-lite"/>
    </source>
</evidence>
<feature type="region of interest" description="Disordered" evidence="1">
    <location>
        <begin position="61"/>
        <end position="119"/>
    </location>
</feature>
<reference evidence="4" key="1">
    <citation type="submission" date="2012-12" db="EMBL/GenBank/DDBJ databases">
        <authorList>
            <person name="Hellsten U."/>
            <person name="Grimwood J."/>
            <person name="Chapman J.A."/>
            <person name="Shapiro H."/>
            <person name="Aerts A."/>
            <person name="Otillar R.P."/>
            <person name="Terry A.Y."/>
            <person name="Boore J.L."/>
            <person name="Simakov O."/>
            <person name="Marletaz F."/>
            <person name="Cho S.-J."/>
            <person name="Edsinger-Gonzales E."/>
            <person name="Havlak P."/>
            <person name="Kuo D.-H."/>
            <person name="Larsson T."/>
            <person name="Lv J."/>
            <person name="Arendt D."/>
            <person name="Savage R."/>
            <person name="Osoegawa K."/>
            <person name="de Jong P."/>
            <person name="Lindberg D.R."/>
            <person name="Seaver E.C."/>
            <person name="Weisblat D.A."/>
            <person name="Putnam N.H."/>
            <person name="Grigoriev I.V."/>
            <person name="Rokhsar D.S."/>
        </authorList>
    </citation>
    <scope>NUCLEOTIDE SEQUENCE</scope>
    <source>
        <strain evidence="4">I ESC-2004</strain>
    </source>
</reference>
<evidence type="ECO:0000313" key="3">
    <source>
        <dbReference type="EnsemblMetazoa" id="CapteP219530"/>
    </source>
</evidence>
<dbReference type="HOGENOM" id="CLU_1322024_0_0_1"/>
<name>R7TSS5_CAPTE</name>
<feature type="region of interest" description="Disordered" evidence="1">
    <location>
        <begin position="20"/>
        <end position="40"/>
    </location>
</feature>
<protein>
    <submittedName>
        <fullName evidence="2 3">Uncharacterized protein</fullName>
    </submittedName>
</protein>